<evidence type="ECO:0000313" key="2">
    <source>
        <dbReference type="Proteomes" id="UP000735302"/>
    </source>
</evidence>
<accession>A0AAV3YXW2</accession>
<comment type="caution">
    <text evidence="1">The sequence shown here is derived from an EMBL/GenBank/DDBJ whole genome shotgun (WGS) entry which is preliminary data.</text>
</comment>
<sequence length="154" mass="17621">MNVLTYNSGYMAIKIVIAVREVCRSNITDEIDPGNPQHRYTVEKLYSQNMEKGLTVPSRNSQQVLTVAEKLFRDSIISLTVISGIRLKLVQKIVDATKRIDLLCPHKKCQLAFLALLLYTNVRLHFHIKCLNRKETGENQKLVAKNKATAFRHQ</sequence>
<gene>
    <name evidence="1" type="ORF">PoB_001357300</name>
</gene>
<reference evidence="1 2" key="1">
    <citation type="journal article" date="2021" name="Elife">
        <title>Chloroplast acquisition without the gene transfer in kleptoplastic sea slugs, Plakobranchus ocellatus.</title>
        <authorList>
            <person name="Maeda T."/>
            <person name="Takahashi S."/>
            <person name="Yoshida T."/>
            <person name="Shimamura S."/>
            <person name="Takaki Y."/>
            <person name="Nagai Y."/>
            <person name="Toyoda A."/>
            <person name="Suzuki Y."/>
            <person name="Arimoto A."/>
            <person name="Ishii H."/>
            <person name="Satoh N."/>
            <person name="Nishiyama T."/>
            <person name="Hasebe M."/>
            <person name="Maruyama T."/>
            <person name="Minagawa J."/>
            <person name="Obokata J."/>
            <person name="Shigenobu S."/>
        </authorList>
    </citation>
    <scope>NUCLEOTIDE SEQUENCE [LARGE SCALE GENOMIC DNA]</scope>
</reference>
<proteinExistence type="predicted"/>
<organism evidence="1 2">
    <name type="scientific">Plakobranchus ocellatus</name>
    <dbReference type="NCBI Taxonomy" id="259542"/>
    <lineage>
        <taxon>Eukaryota</taxon>
        <taxon>Metazoa</taxon>
        <taxon>Spiralia</taxon>
        <taxon>Lophotrochozoa</taxon>
        <taxon>Mollusca</taxon>
        <taxon>Gastropoda</taxon>
        <taxon>Heterobranchia</taxon>
        <taxon>Euthyneura</taxon>
        <taxon>Panpulmonata</taxon>
        <taxon>Sacoglossa</taxon>
        <taxon>Placobranchoidea</taxon>
        <taxon>Plakobranchidae</taxon>
        <taxon>Plakobranchus</taxon>
    </lineage>
</organism>
<dbReference type="AlphaFoldDB" id="A0AAV3YXW2"/>
<dbReference type="EMBL" id="BLXT01001660">
    <property type="protein sequence ID" value="GFN87067.1"/>
    <property type="molecule type" value="Genomic_DNA"/>
</dbReference>
<name>A0AAV3YXW2_9GAST</name>
<dbReference type="Proteomes" id="UP000735302">
    <property type="component" value="Unassembled WGS sequence"/>
</dbReference>
<keyword evidence="2" id="KW-1185">Reference proteome</keyword>
<protein>
    <submittedName>
        <fullName evidence="1">Uncharacterized protein</fullName>
    </submittedName>
</protein>
<evidence type="ECO:0000313" key="1">
    <source>
        <dbReference type="EMBL" id="GFN87067.1"/>
    </source>
</evidence>